<reference evidence="1 2" key="1">
    <citation type="submission" date="2008-01" db="EMBL/GenBank/DDBJ databases">
        <title>Complete sequence of Pseudomonas putida GB-1.</title>
        <authorList>
            <consortium name="US DOE Joint Genome Institute"/>
            <person name="Copeland A."/>
            <person name="Lucas S."/>
            <person name="Lapidus A."/>
            <person name="Barry K."/>
            <person name="Glavina del Rio T."/>
            <person name="Dalin E."/>
            <person name="Tice H."/>
            <person name="Pitluck S."/>
            <person name="Bruce D."/>
            <person name="Goodwin L."/>
            <person name="Chertkov O."/>
            <person name="Brettin T."/>
            <person name="Detter J.C."/>
            <person name="Han C."/>
            <person name="Kuske C.R."/>
            <person name="Schmutz J."/>
            <person name="Larimer F."/>
            <person name="Land M."/>
            <person name="Hauser L."/>
            <person name="Kyrpides N."/>
            <person name="Kim E."/>
            <person name="McCarthy J.K."/>
            <person name="Richardson P."/>
        </authorList>
    </citation>
    <scope>NUCLEOTIDE SEQUENCE [LARGE SCALE GENOMIC DNA]</scope>
    <source>
        <strain evidence="1 2">GB-1</strain>
    </source>
</reference>
<organism evidence="1 2">
    <name type="scientific">Pseudomonas putida (strain GB-1)</name>
    <dbReference type="NCBI Taxonomy" id="76869"/>
    <lineage>
        <taxon>Bacteria</taxon>
        <taxon>Pseudomonadati</taxon>
        <taxon>Pseudomonadota</taxon>
        <taxon>Gammaproteobacteria</taxon>
        <taxon>Pseudomonadales</taxon>
        <taxon>Pseudomonadaceae</taxon>
        <taxon>Pseudomonas</taxon>
    </lineage>
</organism>
<dbReference type="Gene3D" id="2.180.10.10">
    <property type="entry name" value="RHS repeat-associated core"/>
    <property type="match status" value="1"/>
</dbReference>
<accession>B0KG42</accession>
<dbReference type="SUPFAM" id="SSF56399">
    <property type="entry name" value="ADP-ribosylation"/>
    <property type="match status" value="1"/>
</dbReference>
<protein>
    <recommendedName>
        <fullName evidence="3">RHS repeat-associated core domain-containing protein</fullName>
    </recommendedName>
</protein>
<evidence type="ECO:0000313" key="2">
    <source>
        <dbReference type="Proteomes" id="UP000002157"/>
    </source>
</evidence>
<evidence type="ECO:0000313" key="1">
    <source>
        <dbReference type="EMBL" id="ABY97463.1"/>
    </source>
</evidence>
<dbReference type="eggNOG" id="COG3209">
    <property type="taxonomic scope" value="Bacteria"/>
</dbReference>
<dbReference type="Proteomes" id="UP000002157">
    <property type="component" value="Chromosome"/>
</dbReference>
<dbReference type="NCBIfam" id="TIGR03696">
    <property type="entry name" value="Rhs_assc_core"/>
    <property type="match status" value="1"/>
</dbReference>
<proteinExistence type="predicted"/>
<dbReference type="EMBL" id="CP000926">
    <property type="protein sequence ID" value="ABY97463.1"/>
    <property type="molecule type" value="Genomic_DNA"/>
</dbReference>
<evidence type="ECO:0008006" key="3">
    <source>
        <dbReference type="Google" id="ProtNLM"/>
    </source>
</evidence>
<dbReference type="InterPro" id="IPR022385">
    <property type="entry name" value="Rhs_assc_core"/>
</dbReference>
<gene>
    <name evidence="1" type="ordered locus">PputGB1_1558</name>
</gene>
<dbReference type="AlphaFoldDB" id="B0KG42"/>
<dbReference type="RefSeq" id="WP_012271229.1">
    <property type="nucleotide sequence ID" value="NC_010322.1"/>
</dbReference>
<dbReference type="KEGG" id="ppg:PputGB1_1558"/>
<sequence>MATLTQVYTAYGYSDWPSNSTVLGFNGERLAVELASYLLGNGYRAFRPVLMRFWSPDSFSPFGEGGFNSYAYCSNDPLNRCDPSGRTGDAFIRGVPTRRAFRKPLNPAWTSQALKVEFNKLGEQMTKRKIASDGQANNRLHNKQLAIVKVLAATESQHLVKANKRVLDLPVTSDTPMINALLNTTDPFPPMLRSTTTVTKSVVDLGMELRESSNTQSR</sequence>
<dbReference type="HOGENOM" id="CLU_1266035_0_0_6"/>
<name>B0KG42_PSEPG</name>